<keyword evidence="4" id="KW-1185">Reference proteome</keyword>
<dbReference type="CDD" id="cd00657">
    <property type="entry name" value="Ferritin_like"/>
    <property type="match status" value="1"/>
</dbReference>
<reference evidence="4" key="1">
    <citation type="journal article" date="2019" name="Int. J. Syst. Evol. Microbiol.">
        <title>The Global Catalogue of Microorganisms (GCM) 10K type strain sequencing project: providing services to taxonomists for standard genome sequencing and annotation.</title>
        <authorList>
            <consortium name="The Broad Institute Genomics Platform"/>
            <consortium name="The Broad Institute Genome Sequencing Center for Infectious Disease"/>
            <person name="Wu L."/>
            <person name="Ma J."/>
        </authorList>
    </citation>
    <scope>NUCLEOTIDE SEQUENCE [LARGE SCALE GENOMIC DNA]</scope>
    <source>
        <strain evidence="4">CCUG 63369</strain>
    </source>
</reference>
<proteinExistence type="predicted"/>
<sequence length="164" mass="17601">MTATPEDAQTATPDAGTETGTVAALQAALRAEHAAVYAYTYIGARSEDERRDRCYEHLDAHRAQRDMLRIEIGDRGTKPDAGDAAYDLPESDSGSDLDGYARRVERQAAQAYLELAAAPNTAVRDLALRSLQDTTLRSMEWGGELGTFPGFPGGSPPAQVQADS</sequence>
<dbReference type="Pfam" id="PF14530">
    <property type="entry name" value="DUF4439"/>
    <property type="match status" value="1"/>
</dbReference>
<evidence type="ECO:0000313" key="4">
    <source>
        <dbReference type="Proteomes" id="UP001596956"/>
    </source>
</evidence>
<dbReference type="Gene3D" id="1.20.1260.10">
    <property type="match status" value="1"/>
</dbReference>
<feature type="region of interest" description="Disordered" evidence="1">
    <location>
        <begin position="72"/>
        <end position="98"/>
    </location>
</feature>
<comment type="caution">
    <text evidence="3">The sequence shown here is derived from an EMBL/GenBank/DDBJ whole genome shotgun (WGS) entry which is preliminary data.</text>
</comment>
<evidence type="ECO:0000256" key="1">
    <source>
        <dbReference type="SAM" id="MobiDB-lite"/>
    </source>
</evidence>
<organism evidence="3 4">
    <name type="scientific">Streptomonospora algeriensis</name>
    <dbReference type="NCBI Taxonomy" id="995084"/>
    <lineage>
        <taxon>Bacteria</taxon>
        <taxon>Bacillati</taxon>
        <taxon>Actinomycetota</taxon>
        <taxon>Actinomycetes</taxon>
        <taxon>Streptosporangiales</taxon>
        <taxon>Nocardiopsidaceae</taxon>
        <taxon>Streptomonospora</taxon>
    </lineage>
</organism>
<feature type="domain" description="DUF4439" evidence="2">
    <location>
        <begin position="24"/>
        <end position="152"/>
    </location>
</feature>
<name>A0ABW3BF92_9ACTN</name>
<dbReference type="InterPro" id="IPR009078">
    <property type="entry name" value="Ferritin-like_SF"/>
</dbReference>
<dbReference type="EMBL" id="JBHTHR010000343">
    <property type="protein sequence ID" value="MFD0801993.1"/>
    <property type="molecule type" value="Genomic_DNA"/>
</dbReference>
<evidence type="ECO:0000313" key="3">
    <source>
        <dbReference type="EMBL" id="MFD0801993.1"/>
    </source>
</evidence>
<feature type="region of interest" description="Disordered" evidence="1">
    <location>
        <begin position="143"/>
        <end position="164"/>
    </location>
</feature>
<dbReference type="InterPro" id="IPR012347">
    <property type="entry name" value="Ferritin-like"/>
</dbReference>
<dbReference type="InterPro" id="IPR029447">
    <property type="entry name" value="DUF4439"/>
</dbReference>
<accession>A0ABW3BF92</accession>
<evidence type="ECO:0000259" key="2">
    <source>
        <dbReference type="Pfam" id="PF14530"/>
    </source>
</evidence>
<dbReference type="Proteomes" id="UP001596956">
    <property type="component" value="Unassembled WGS sequence"/>
</dbReference>
<feature type="compositionally biased region" description="Basic and acidic residues" evidence="1">
    <location>
        <begin position="72"/>
        <end position="81"/>
    </location>
</feature>
<protein>
    <submittedName>
        <fullName evidence="3">Ferritin-like domain-containing protein</fullName>
    </submittedName>
</protein>
<gene>
    <name evidence="3" type="ORF">ACFQZU_11795</name>
</gene>
<dbReference type="SUPFAM" id="SSF47240">
    <property type="entry name" value="Ferritin-like"/>
    <property type="match status" value="1"/>
</dbReference>